<evidence type="ECO:0000259" key="4">
    <source>
        <dbReference type="PROSITE" id="PS01124"/>
    </source>
</evidence>
<dbReference type="Gene3D" id="1.10.10.60">
    <property type="entry name" value="Homeodomain-like"/>
    <property type="match status" value="1"/>
</dbReference>
<proteinExistence type="predicted"/>
<dbReference type="AlphaFoldDB" id="A0A9E5MID7"/>
<dbReference type="PROSITE" id="PS01124">
    <property type="entry name" value="HTH_ARAC_FAMILY_2"/>
    <property type="match status" value="1"/>
</dbReference>
<dbReference type="SUPFAM" id="SSF46689">
    <property type="entry name" value="Homeodomain-like"/>
    <property type="match status" value="1"/>
</dbReference>
<keyword evidence="3" id="KW-0804">Transcription</keyword>
<evidence type="ECO:0000256" key="1">
    <source>
        <dbReference type="ARBA" id="ARBA00023015"/>
    </source>
</evidence>
<keyword evidence="1" id="KW-0805">Transcription regulation</keyword>
<dbReference type="InterPro" id="IPR009057">
    <property type="entry name" value="Homeodomain-like_sf"/>
</dbReference>
<keyword evidence="6" id="KW-1185">Reference proteome</keyword>
<dbReference type="GO" id="GO:0003700">
    <property type="term" value="F:DNA-binding transcription factor activity"/>
    <property type="evidence" value="ECO:0007669"/>
    <property type="project" value="InterPro"/>
</dbReference>
<sequence length="283" mass="31393">MYRLREPAPELRPYIENYWSVSHEPGEEVDLRVEVFVDARADLVFNVGVPYRRVVIGGATVEISASTLDAQRLVPIRIEQRGAVTITGVRFCLGGLAPFTRVRLDRWSGHTPPPRDVLGDEAIDLEAELRASPDLEFSARVLDEFFLARLRRDSAQSAFEEALAALVHAGGRAGLDELAETAGVSPRQVERLFARCLGFPPSTVGRVVRFQTALRRLMEDPGVTLGDVAADAGYYDQAHFVRDFRLFSGGVPRGYRGYYPEEGPSDFAPNVVVFVQDESELRG</sequence>
<dbReference type="EMBL" id="VIKT02000016">
    <property type="protein sequence ID" value="NHF63560.1"/>
    <property type="molecule type" value="Genomic_DNA"/>
</dbReference>
<dbReference type="SMART" id="SM00342">
    <property type="entry name" value="HTH_ARAC"/>
    <property type="match status" value="1"/>
</dbReference>
<name>A0A9E5MID7_9MICO</name>
<feature type="domain" description="HTH araC/xylS-type" evidence="4">
    <location>
        <begin position="153"/>
        <end position="258"/>
    </location>
</feature>
<dbReference type="Proteomes" id="UP000818266">
    <property type="component" value="Unassembled WGS sequence"/>
</dbReference>
<comment type="caution">
    <text evidence="5">The sequence shown here is derived from an EMBL/GenBank/DDBJ whole genome shotgun (WGS) entry which is preliminary data.</text>
</comment>
<reference evidence="5 6" key="1">
    <citation type="submission" date="2020-03" db="EMBL/GenBank/DDBJ databases">
        <title>Chryseoglobus sp. isolated from a deep-sea seamount.</title>
        <authorList>
            <person name="Zhang D.-C."/>
        </authorList>
    </citation>
    <scope>NUCLEOTIDE SEQUENCE [LARGE SCALE GENOMIC DNA]</scope>
    <source>
        <strain evidence="5 6">KN1116</strain>
    </source>
</reference>
<gene>
    <name evidence="5" type="ORF">FK219_009965</name>
</gene>
<dbReference type="Pfam" id="PF20240">
    <property type="entry name" value="DUF6597"/>
    <property type="match status" value="1"/>
</dbReference>
<evidence type="ECO:0000313" key="6">
    <source>
        <dbReference type="Proteomes" id="UP000818266"/>
    </source>
</evidence>
<evidence type="ECO:0000256" key="2">
    <source>
        <dbReference type="ARBA" id="ARBA00023125"/>
    </source>
</evidence>
<evidence type="ECO:0000256" key="3">
    <source>
        <dbReference type="ARBA" id="ARBA00023163"/>
    </source>
</evidence>
<dbReference type="OrthoDB" id="2559672at2"/>
<dbReference type="GO" id="GO:0043565">
    <property type="term" value="F:sequence-specific DNA binding"/>
    <property type="evidence" value="ECO:0007669"/>
    <property type="project" value="InterPro"/>
</dbReference>
<organism evidence="5 6">
    <name type="scientific">Microcella pacifica</name>
    <dbReference type="NCBI Taxonomy" id="2591847"/>
    <lineage>
        <taxon>Bacteria</taxon>
        <taxon>Bacillati</taxon>
        <taxon>Actinomycetota</taxon>
        <taxon>Actinomycetes</taxon>
        <taxon>Micrococcales</taxon>
        <taxon>Microbacteriaceae</taxon>
        <taxon>Microcella</taxon>
    </lineage>
</organism>
<dbReference type="PANTHER" id="PTHR46796">
    <property type="entry name" value="HTH-TYPE TRANSCRIPTIONAL ACTIVATOR RHAS-RELATED"/>
    <property type="match status" value="1"/>
</dbReference>
<dbReference type="InterPro" id="IPR046532">
    <property type="entry name" value="DUF6597"/>
</dbReference>
<protein>
    <submittedName>
        <fullName evidence="5">AraC family transcriptional regulator</fullName>
    </submittedName>
</protein>
<dbReference type="Pfam" id="PF12833">
    <property type="entry name" value="HTH_18"/>
    <property type="match status" value="1"/>
</dbReference>
<dbReference type="InterPro" id="IPR050204">
    <property type="entry name" value="AraC_XylS_family_regulators"/>
</dbReference>
<accession>A0A9E5MID7</accession>
<keyword evidence="2" id="KW-0238">DNA-binding</keyword>
<evidence type="ECO:0000313" key="5">
    <source>
        <dbReference type="EMBL" id="NHF63560.1"/>
    </source>
</evidence>
<dbReference type="InterPro" id="IPR018060">
    <property type="entry name" value="HTH_AraC"/>
</dbReference>
<dbReference type="RefSeq" id="WP_152582604.1">
    <property type="nucleotide sequence ID" value="NZ_JAVJPO010000009.1"/>
</dbReference>